<proteinExistence type="inferred from homology"/>
<evidence type="ECO:0000259" key="10">
    <source>
        <dbReference type="SMART" id="SM01320"/>
    </source>
</evidence>
<evidence type="ECO:0000256" key="5">
    <source>
        <dbReference type="ARBA" id="ARBA00022989"/>
    </source>
</evidence>
<comment type="subcellular location">
    <subcellularLocation>
        <location evidence="1">Membrane</location>
        <topology evidence="1">Multi-pass membrane protein</topology>
    </subcellularLocation>
</comment>
<dbReference type="GO" id="GO:0016020">
    <property type="term" value="C:membrane"/>
    <property type="evidence" value="ECO:0007669"/>
    <property type="project" value="UniProtKB-SubCell"/>
</dbReference>
<dbReference type="GO" id="GO:0006457">
    <property type="term" value="P:protein folding"/>
    <property type="evidence" value="ECO:0007669"/>
    <property type="project" value="EnsemblFungi"/>
</dbReference>
<feature type="compositionally biased region" description="Basic and acidic residues" evidence="7">
    <location>
        <begin position="712"/>
        <end position="722"/>
    </location>
</feature>
<evidence type="ECO:0000256" key="4">
    <source>
        <dbReference type="ARBA" id="ARBA00022729"/>
    </source>
</evidence>
<reference evidence="11 12" key="1">
    <citation type="submission" date="2015-10" db="EMBL/GenBank/DDBJ databases">
        <title>Draft genomes sequences of Candida glabrata isolates 1A, 1B, 2A, 2B, 3A and 3B.</title>
        <authorList>
            <person name="Haavelsrud O.E."/>
            <person name="Gaustad P."/>
        </authorList>
    </citation>
    <scope>NUCLEOTIDE SEQUENCE [LARGE SCALE GENOMIC DNA]</scope>
    <source>
        <strain evidence="11">910700640</strain>
    </source>
</reference>
<keyword evidence="5 8" id="KW-1133">Transmembrane helix</keyword>
<feature type="chain" id="PRO_5043803088" evidence="9">
    <location>
        <begin position="24"/>
        <end position="840"/>
    </location>
</feature>
<feature type="transmembrane region" description="Helical" evidence="8">
    <location>
        <begin position="489"/>
        <end position="506"/>
    </location>
</feature>
<dbReference type="SMART" id="SM01320">
    <property type="entry name" value="TRP_N"/>
    <property type="match status" value="1"/>
</dbReference>
<feature type="region of interest" description="Disordered" evidence="7">
    <location>
        <begin position="677"/>
        <end position="724"/>
    </location>
</feature>
<feature type="compositionally biased region" description="Basic and acidic residues" evidence="7">
    <location>
        <begin position="690"/>
        <end position="699"/>
    </location>
</feature>
<dbReference type="VEuPathDB" id="FungiDB:GVI51_E05643"/>
<evidence type="ECO:0000313" key="11">
    <source>
        <dbReference type="EMBL" id="KTA99598.1"/>
    </source>
</evidence>
<dbReference type="VEuPathDB" id="FungiDB:GW608_E05621"/>
<comment type="caution">
    <text evidence="11">The sequence shown here is derived from an EMBL/GenBank/DDBJ whole genome shotgun (WGS) entry which is preliminary data.</text>
</comment>
<dbReference type="PANTHER" id="PTHR31145">
    <property type="entry name" value="INTEGRAL MEMBRANE PROTEIN (AFU_ORTHOLOGUE AFUA_7G01610)"/>
    <property type="match status" value="1"/>
</dbReference>
<evidence type="ECO:0000256" key="1">
    <source>
        <dbReference type="ARBA" id="ARBA00004141"/>
    </source>
</evidence>
<dbReference type="Pfam" id="PF06011">
    <property type="entry name" value="TRP"/>
    <property type="match status" value="1"/>
</dbReference>
<feature type="compositionally biased region" description="Polar residues" evidence="7">
    <location>
        <begin position="700"/>
        <end position="711"/>
    </location>
</feature>
<keyword evidence="3 8" id="KW-0812">Transmembrane</keyword>
<feature type="transmembrane region" description="Helical" evidence="8">
    <location>
        <begin position="550"/>
        <end position="579"/>
    </location>
</feature>
<keyword evidence="6 8" id="KW-0472">Membrane</keyword>
<feature type="region of interest" description="Disordered" evidence="7">
    <location>
        <begin position="784"/>
        <end position="810"/>
    </location>
</feature>
<feature type="transmembrane region" description="Helical" evidence="8">
    <location>
        <begin position="169"/>
        <end position="192"/>
    </location>
</feature>
<evidence type="ECO:0000256" key="9">
    <source>
        <dbReference type="SAM" id="SignalP"/>
    </source>
</evidence>
<comment type="similarity">
    <text evidence="2">Belongs to the transient receptor potential (TRP) ion channel family.</text>
</comment>
<dbReference type="Proteomes" id="UP000054886">
    <property type="component" value="Unassembled WGS sequence"/>
</dbReference>
<dbReference type="VEuPathDB" id="FungiDB:B1J91_E05940g"/>
<feature type="transmembrane region" description="Helical" evidence="8">
    <location>
        <begin position="518"/>
        <end position="538"/>
    </location>
</feature>
<dbReference type="GO" id="GO:0009272">
    <property type="term" value="P:fungal-type cell wall biogenesis"/>
    <property type="evidence" value="ECO:0007669"/>
    <property type="project" value="EnsemblFungi"/>
</dbReference>
<sequence length="840" mass="95639">MLLSHTLWCVFMLLMRFSNLVEARRKLTATSLVTCMENSQLSARSFDVVFDPDDRSLHYTLDMSTQIDGYIFAYVDVYAYGFKVITKSFDVCSMNWKQFCPVHPGNIQIDSIQYISQEYVNMIPGITYQVPDIDAFVKLYIYNDQNDILACIQVFFSNGKTVSQTGVKWVFAVIAGIGLLLSATLSTFGNSVAASHISANTMSLFLYFQSVAVVAMQHVHSVPPIAAAWSENMAWSMGLIRVSFMQKIFRWYVQSTGGTPTLYLTATTMSVLTQRAIDYVRNLEYVKRAENILYGNQNTLIFRGIKRMGYRMNIENTSIVCTGFTFFVLCGYVLAAFIIVCKYSLELSIRNGWIKADRFQAFRINWKVLLKGAMLRYIYIGFTQLTILSFWEFTERDSGAVIVIACLFLILSIGLMVWASYRTTYFARKSVQKYNNPAALLYGDDYVLDKYGFFYSMFSANFYWWNNILLGYVFIKSLFIGFAQASGKTQALSIFILDLFYFVAIIRYKPYLDRPTNIMNIVICLVTVINSFLFMFFSDLFNQKYAVSAIMGWVFFIMNAAFSFILLMMILAFAYMIAFTKSPDTRFRRANDDRAAFQKKNAAYHGDVLERSGSKMKNSATADLWALGNMAGDHEANWEANANVKKNRLSNIFLGPDEDYDDEEEFANQTFTQRVIRKLSMKRGKSKRSNRPEIERRYSDGTSTNGSSANKSEPKVLEGELSKDEEDINFVNHLVTPRSSYSSGGSPVRRSYIGLEGNSSHDIQARENLMSARDESQRFSDLTDITGPRMDPFRDNNSNTVRYSNGALGPPRDISLDSIPYANQEATNSTDILDQSGKYL</sequence>
<feature type="transmembrane region" description="Helical" evidence="8">
    <location>
        <begin position="317"/>
        <end position="340"/>
    </location>
</feature>
<dbReference type="VEuPathDB" id="FungiDB:GWK60_E05577"/>
<dbReference type="InterPro" id="IPR010308">
    <property type="entry name" value="TRP_C"/>
</dbReference>
<dbReference type="VEuPathDB" id="FungiDB:CAGL0E05940g"/>
<keyword evidence="4 9" id="KW-0732">Signal</keyword>
<feature type="compositionally biased region" description="Basic residues" evidence="7">
    <location>
        <begin position="677"/>
        <end position="689"/>
    </location>
</feature>
<protein>
    <submittedName>
        <fullName evidence="11">Flavin carrier protein 1</fullName>
    </submittedName>
</protein>
<dbReference type="OrthoDB" id="5212126at2759"/>
<dbReference type="PhylomeDB" id="A0A0W0EDF5"/>
<dbReference type="Pfam" id="PF14558">
    <property type="entry name" value="TRP_N"/>
    <property type="match status" value="1"/>
</dbReference>
<evidence type="ECO:0000256" key="3">
    <source>
        <dbReference type="ARBA" id="ARBA00022692"/>
    </source>
</evidence>
<feature type="domain" description="ML-like" evidence="10">
    <location>
        <begin position="25"/>
        <end position="163"/>
    </location>
</feature>
<dbReference type="InterPro" id="IPR040241">
    <property type="entry name" value="TRP_Flc/Pkd2-like"/>
</dbReference>
<dbReference type="GO" id="GO:0015230">
    <property type="term" value="F:FAD transmembrane transporter activity"/>
    <property type="evidence" value="ECO:0007669"/>
    <property type="project" value="EnsemblFungi"/>
</dbReference>
<evidence type="ECO:0000256" key="6">
    <source>
        <dbReference type="ARBA" id="ARBA00023136"/>
    </source>
</evidence>
<dbReference type="EMBL" id="LLZZ01000143">
    <property type="protein sequence ID" value="KTA99598.1"/>
    <property type="molecule type" value="Genomic_DNA"/>
</dbReference>
<evidence type="ECO:0000256" key="2">
    <source>
        <dbReference type="ARBA" id="ARBA00010642"/>
    </source>
</evidence>
<dbReference type="PANTHER" id="PTHR31145:SF4">
    <property type="entry name" value="FLAVIN CARRIER PROTEIN 1-RELATED"/>
    <property type="match status" value="1"/>
</dbReference>
<dbReference type="GO" id="GO:0030148">
    <property type="term" value="P:sphingolipid biosynthetic process"/>
    <property type="evidence" value="ECO:0007669"/>
    <property type="project" value="EnsemblFungi"/>
</dbReference>
<gene>
    <name evidence="11" type="ORF">AO440_001079</name>
</gene>
<organism evidence="11 12">
    <name type="scientific">Candida glabrata</name>
    <name type="common">Yeast</name>
    <name type="synonym">Torulopsis glabrata</name>
    <dbReference type="NCBI Taxonomy" id="5478"/>
    <lineage>
        <taxon>Eukaryota</taxon>
        <taxon>Fungi</taxon>
        <taxon>Dikarya</taxon>
        <taxon>Ascomycota</taxon>
        <taxon>Saccharomycotina</taxon>
        <taxon>Saccharomycetes</taxon>
        <taxon>Saccharomycetales</taxon>
        <taxon>Saccharomycetaceae</taxon>
        <taxon>Nakaseomyces</taxon>
    </lineage>
</organism>
<dbReference type="GO" id="GO:0005783">
    <property type="term" value="C:endoplasmic reticulum"/>
    <property type="evidence" value="ECO:0007669"/>
    <property type="project" value="EnsemblFungi"/>
</dbReference>
<dbReference type="InterPro" id="IPR032800">
    <property type="entry name" value="TRP_N"/>
</dbReference>
<accession>A0A0W0EDF5</accession>
<evidence type="ECO:0000256" key="7">
    <source>
        <dbReference type="SAM" id="MobiDB-lite"/>
    </source>
</evidence>
<feature type="transmembrane region" description="Helical" evidence="8">
    <location>
        <begin position="462"/>
        <end position="483"/>
    </location>
</feature>
<feature type="signal peptide" evidence="9">
    <location>
        <begin position="1"/>
        <end position="23"/>
    </location>
</feature>
<name>A0A0W0EDF5_CANGB</name>
<feature type="transmembrane region" description="Helical" evidence="8">
    <location>
        <begin position="399"/>
        <end position="421"/>
    </location>
</feature>
<evidence type="ECO:0000313" key="12">
    <source>
        <dbReference type="Proteomes" id="UP000054886"/>
    </source>
</evidence>
<dbReference type="AlphaFoldDB" id="A0A0W0EDF5"/>
<evidence type="ECO:0000256" key="8">
    <source>
        <dbReference type="SAM" id="Phobius"/>
    </source>
</evidence>
<feature type="transmembrane region" description="Helical" evidence="8">
    <location>
        <begin position="373"/>
        <end position="393"/>
    </location>
</feature>
<dbReference type="OMA" id="SIMGWVF"/>